<sequence length="201" mass="22296">MKPDSNDNNAGTPEGKTKRAQQACTAGLAPDSNPLAFFKAMMEQHYKSTDPRSKFKTRLAEMGIDPDSDPLALFKAMMEQHYKSADPHSKFKAKLAAAGIAPDKDIVQEQFAQIIALLDPKREFIDMLSDRPTARSLLHAWFTKSSKSADPNDIAEAKALLAEAGIDPDSTTFDEFLEQYYKIRAPHNAPEKDTDPDIPKD</sequence>
<dbReference type="AlphaFoldDB" id="A0A948THF8"/>
<reference evidence="2" key="2">
    <citation type="submission" date="2021-04" db="EMBL/GenBank/DDBJ databases">
        <authorList>
            <person name="Gilroy R."/>
        </authorList>
    </citation>
    <scope>NUCLEOTIDE SEQUENCE</scope>
    <source>
        <strain evidence="2">378</strain>
    </source>
</reference>
<organism evidence="2 3">
    <name type="scientific">Candidatus Anaerobiospirillum pullicola</name>
    <dbReference type="NCBI Taxonomy" id="2838451"/>
    <lineage>
        <taxon>Bacteria</taxon>
        <taxon>Pseudomonadati</taxon>
        <taxon>Pseudomonadota</taxon>
        <taxon>Gammaproteobacteria</taxon>
        <taxon>Aeromonadales</taxon>
        <taxon>Succinivibrionaceae</taxon>
        <taxon>Anaerobiospirillum</taxon>
    </lineage>
</organism>
<name>A0A948THF8_9GAMM</name>
<evidence type="ECO:0000313" key="2">
    <source>
        <dbReference type="EMBL" id="MBU3844733.1"/>
    </source>
</evidence>
<reference evidence="2" key="1">
    <citation type="journal article" date="2021" name="PeerJ">
        <title>Extensive microbial diversity within the chicken gut microbiome revealed by metagenomics and culture.</title>
        <authorList>
            <person name="Gilroy R."/>
            <person name="Ravi A."/>
            <person name="Getino M."/>
            <person name="Pursley I."/>
            <person name="Horton D.L."/>
            <person name="Alikhan N.F."/>
            <person name="Baker D."/>
            <person name="Gharbi K."/>
            <person name="Hall N."/>
            <person name="Watson M."/>
            <person name="Adriaenssens E.M."/>
            <person name="Foster-Nyarko E."/>
            <person name="Jarju S."/>
            <person name="Secka A."/>
            <person name="Antonio M."/>
            <person name="Oren A."/>
            <person name="Chaudhuri R.R."/>
            <person name="La Ragione R."/>
            <person name="Hildebrand F."/>
            <person name="Pallen M.J."/>
        </authorList>
    </citation>
    <scope>NUCLEOTIDE SEQUENCE</scope>
    <source>
        <strain evidence="2">378</strain>
    </source>
</reference>
<dbReference type="EMBL" id="JAHLFE010000158">
    <property type="protein sequence ID" value="MBU3844733.1"/>
    <property type="molecule type" value="Genomic_DNA"/>
</dbReference>
<feature type="compositionally biased region" description="Polar residues" evidence="1">
    <location>
        <begin position="1"/>
        <end position="11"/>
    </location>
</feature>
<gene>
    <name evidence="2" type="ORF">H9847_07715</name>
</gene>
<evidence type="ECO:0000256" key="1">
    <source>
        <dbReference type="SAM" id="MobiDB-lite"/>
    </source>
</evidence>
<proteinExistence type="predicted"/>
<accession>A0A948THF8</accession>
<feature type="region of interest" description="Disordered" evidence="1">
    <location>
        <begin position="1"/>
        <end position="29"/>
    </location>
</feature>
<protein>
    <submittedName>
        <fullName evidence="2">Uncharacterized protein</fullName>
    </submittedName>
</protein>
<comment type="caution">
    <text evidence="2">The sequence shown here is derived from an EMBL/GenBank/DDBJ whole genome shotgun (WGS) entry which is preliminary data.</text>
</comment>
<evidence type="ECO:0000313" key="3">
    <source>
        <dbReference type="Proteomes" id="UP000733611"/>
    </source>
</evidence>
<dbReference type="Proteomes" id="UP000733611">
    <property type="component" value="Unassembled WGS sequence"/>
</dbReference>